<dbReference type="InterPro" id="IPR013325">
    <property type="entry name" value="RNA_pol_sigma_r2"/>
</dbReference>
<dbReference type="AlphaFoldDB" id="A0A7W5E491"/>
<evidence type="ECO:0000313" key="7">
    <source>
        <dbReference type="EMBL" id="MBB3209823.1"/>
    </source>
</evidence>
<proteinExistence type="inferred from homology"/>
<dbReference type="SUPFAM" id="SSF88946">
    <property type="entry name" value="Sigma2 domain of RNA polymerase sigma factors"/>
    <property type="match status" value="1"/>
</dbReference>
<accession>A0A7W5E491</accession>
<comment type="caution">
    <text evidence="7">The sequence shown here is derived from an EMBL/GenBank/DDBJ whole genome shotgun (WGS) entry which is preliminary data.</text>
</comment>
<dbReference type="EMBL" id="JACHXU010000027">
    <property type="protein sequence ID" value="MBB3209823.1"/>
    <property type="molecule type" value="Genomic_DNA"/>
</dbReference>
<evidence type="ECO:0000259" key="5">
    <source>
        <dbReference type="Pfam" id="PF04542"/>
    </source>
</evidence>
<dbReference type="GO" id="GO:0006352">
    <property type="term" value="P:DNA-templated transcription initiation"/>
    <property type="evidence" value="ECO:0007669"/>
    <property type="project" value="InterPro"/>
</dbReference>
<dbReference type="Proteomes" id="UP000536179">
    <property type="component" value="Unassembled WGS sequence"/>
</dbReference>
<evidence type="ECO:0000256" key="2">
    <source>
        <dbReference type="ARBA" id="ARBA00023015"/>
    </source>
</evidence>
<evidence type="ECO:0000259" key="6">
    <source>
        <dbReference type="Pfam" id="PF08281"/>
    </source>
</evidence>
<dbReference type="RefSeq" id="WP_315854704.1">
    <property type="nucleotide sequence ID" value="NZ_JACHXU010000027.1"/>
</dbReference>
<dbReference type="InterPro" id="IPR013249">
    <property type="entry name" value="RNA_pol_sigma70_r4_t2"/>
</dbReference>
<feature type="domain" description="RNA polymerase sigma-70 region 2" evidence="5">
    <location>
        <begin position="15"/>
        <end position="80"/>
    </location>
</feature>
<dbReference type="Pfam" id="PF04542">
    <property type="entry name" value="Sigma70_r2"/>
    <property type="match status" value="1"/>
</dbReference>
<sequence>MTAENRTEQFVQHLTEHQSRLYGYVYSLLGNHSRASDVVQETNLVLWRKIDEYDPAKPFSSWAFGIARYQVLSSLRDQGRERVLVDSELAEQLSGILEVEMDRLDDYRTPLRHCLARLDEEHRALIHQRYFREQSIADIAAALGRTSGAVKVALTRVRQKLFRCVSEQLNLNEL</sequence>
<evidence type="ECO:0000256" key="1">
    <source>
        <dbReference type="ARBA" id="ARBA00010641"/>
    </source>
</evidence>
<dbReference type="GO" id="GO:0016987">
    <property type="term" value="F:sigma factor activity"/>
    <property type="evidence" value="ECO:0007669"/>
    <property type="project" value="UniProtKB-KW"/>
</dbReference>
<dbReference type="InterPro" id="IPR036388">
    <property type="entry name" value="WH-like_DNA-bd_sf"/>
</dbReference>
<gene>
    <name evidence="7" type="ORF">FHS27_005663</name>
</gene>
<comment type="similarity">
    <text evidence="1">Belongs to the sigma-70 factor family. ECF subfamily.</text>
</comment>
<dbReference type="PANTHER" id="PTHR43133:SF51">
    <property type="entry name" value="RNA POLYMERASE SIGMA FACTOR"/>
    <property type="match status" value="1"/>
</dbReference>
<protein>
    <submittedName>
        <fullName evidence="7">RNA polymerase sigma-70 factor (ECF subfamily)</fullName>
    </submittedName>
</protein>
<dbReference type="Gene3D" id="1.10.1740.10">
    <property type="match status" value="1"/>
</dbReference>
<dbReference type="NCBIfam" id="TIGR02937">
    <property type="entry name" value="sigma70-ECF"/>
    <property type="match status" value="1"/>
</dbReference>
<keyword evidence="2" id="KW-0805">Transcription regulation</keyword>
<feature type="domain" description="RNA polymerase sigma factor 70 region 4 type 2" evidence="6">
    <location>
        <begin position="111"/>
        <end position="161"/>
    </location>
</feature>
<dbReference type="InterPro" id="IPR007627">
    <property type="entry name" value="RNA_pol_sigma70_r2"/>
</dbReference>
<dbReference type="InterPro" id="IPR013324">
    <property type="entry name" value="RNA_pol_sigma_r3/r4-like"/>
</dbReference>
<keyword evidence="8" id="KW-1185">Reference proteome</keyword>
<dbReference type="Pfam" id="PF08281">
    <property type="entry name" value="Sigma70_r4_2"/>
    <property type="match status" value="1"/>
</dbReference>
<keyword evidence="4" id="KW-0804">Transcription</keyword>
<dbReference type="GO" id="GO:0003677">
    <property type="term" value="F:DNA binding"/>
    <property type="evidence" value="ECO:0007669"/>
    <property type="project" value="InterPro"/>
</dbReference>
<dbReference type="PANTHER" id="PTHR43133">
    <property type="entry name" value="RNA POLYMERASE ECF-TYPE SIGMA FACTO"/>
    <property type="match status" value="1"/>
</dbReference>
<evidence type="ECO:0000313" key="8">
    <source>
        <dbReference type="Proteomes" id="UP000536179"/>
    </source>
</evidence>
<dbReference type="NCBIfam" id="TIGR02989">
    <property type="entry name" value="Sig-70_gvs1"/>
    <property type="match status" value="1"/>
</dbReference>
<dbReference type="InterPro" id="IPR014331">
    <property type="entry name" value="RNA_pol_sigma70_ECF_RHOBA"/>
</dbReference>
<dbReference type="InterPro" id="IPR014284">
    <property type="entry name" value="RNA_pol_sigma-70_dom"/>
</dbReference>
<dbReference type="Gene3D" id="1.10.10.10">
    <property type="entry name" value="Winged helix-like DNA-binding domain superfamily/Winged helix DNA-binding domain"/>
    <property type="match status" value="1"/>
</dbReference>
<dbReference type="SUPFAM" id="SSF88659">
    <property type="entry name" value="Sigma3 and sigma4 domains of RNA polymerase sigma factors"/>
    <property type="match status" value="1"/>
</dbReference>
<dbReference type="InterPro" id="IPR039425">
    <property type="entry name" value="RNA_pol_sigma-70-like"/>
</dbReference>
<evidence type="ECO:0000256" key="4">
    <source>
        <dbReference type="ARBA" id="ARBA00023163"/>
    </source>
</evidence>
<name>A0A7W5E491_9BACT</name>
<reference evidence="7 8" key="1">
    <citation type="submission" date="2020-08" db="EMBL/GenBank/DDBJ databases">
        <title>Genomic Encyclopedia of Type Strains, Phase III (KMG-III): the genomes of soil and plant-associated and newly described type strains.</title>
        <authorList>
            <person name="Whitman W."/>
        </authorList>
    </citation>
    <scope>NUCLEOTIDE SEQUENCE [LARGE SCALE GENOMIC DNA]</scope>
    <source>
        <strain evidence="7 8">CECT 8075</strain>
    </source>
</reference>
<evidence type="ECO:0000256" key="3">
    <source>
        <dbReference type="ARBA" id="ARBA00023082"/>
    </source>
</evidence>
<keyword evidence="3" id="KW-0731">Sigma factor</keyword>
<organism evidence="7 8">
    <name type="scientific">Aporhodopirellula rubra</name>
    <dbReference type="NCBI Taxonomy" id="980271"/>
    <lineage>
        <taxon>Bacteria</taxon>
        <taxon>Pseudomonadati</taxon>
        <taxon>Planctomycetota</taxon>
        <taxon>Planctomycetia</taxon>
        <taxon>Pirellulales</taxon>
        <taxon>Pirellulaceae</taxon>
        <taxon>Aporhodopirellula</taxon>
    </lineage>
</organism>